<evidence type="ECO:0000313" key="1">
    <source>
        <dbReference type="EMBL" id="VDO92337.1"/>
    </source>
</evidence>
<reference evidence="1 2" key="2">
    <citation type="submission" date="2018-11" db="EMBL/GenBank/DDBJ databases">
        <authorList>
            <consortium name="Pathogen Informatics"/>
        </authorList>
    </citation>
    <scope>NUCLEOTIDE SEQUENCE [LARGE SCALE GENOMIC DNA]</scope>
</reference>
<proteinExistence type="predicted"/>
<accession>A0A183IB49</accession>
<reference evidence="3" key="1">
    <citation type="submission" date="2016-06" db="UniProtKB">
        <authorList>
            <consortium name="WormBaseParasite"/>
        </authorList>
    </citation>
    <scope>IDENTIFICATION</scope>
</reference>
<dbReference type="OrthoDB" id="1868004at2759"/>
<sequence length="234" mass="26257">MLLRPPLPEDDEQVLIAADFSPACFSPSTACAALGNPGDDRAGIIFYDRNSVRGGWLSLTGDLDTVLNRRPFSSGFGIGRMAELEPSSFEGTAAGGLKVIRHLRLSVCDIFEYLELTPSDKEGRLLTDEATFSNELKKKLQNVLDNFELLDKCATTIQKQNNYALTENVNILLKNYTGDQLDLYPSALSVYNWITRAKEHCNWSYLYINPMTRRNQSKCARRFLQPSFLQVSST</sequence>
<protein>
    <submittedName>
        <fullName evidence="3">Selenoprotein O</fullName>
    </submittedName>
</protein>
<name>A0A183IB49_9BILA</name>
<evidence type="ECO:0000313" key="3">
    <source>
        <dbReference type="WBParaSite" id="SBAD_0000086601-mRNA-1"/>
    </source>
</evidence>
<dbReference type="WBParaSite" id="SBAD_0000086601-mRNA-1">
    <property type="protein sequence ID" value="SBAD_0000086601-mRNA-1"/>
    <property type="gene ID" value="SBAD_0000086601"/>
</dbReference>
<dbReference type="Proteomes" id="UP000270296">
    <property type="component" value="Unassembled WGS sequence"/>
</dbReference>
<evidence type="ECO:0000313" key="2">
    <source>
        <dbReference type="Proteomes" id="UP000270296"/>
    </source>
</evidence>
<dbReference type="AlphaFoldDB" id="A0A183IB49"/>
<dbReference type="EMBL" id="UZAM01006640">
    <property type="protein sequence ID" value="VDO92337.1"/>
    <property type="molecule type" value="Genomic_DNA"/>
</dbReference>
<keyword evidence="2" id="KW-1185">Reference proteome</keyword>
<organism evidence="3">
    <name type="scientific">Soboliphyme baturini</name>
    <dbReference type="NCBI Taxonomy" id="241478"/>
    <lineage>
        <taxon>Eukaryota</taxon>
        <taxon>Metazoa</taxon>
        <taxon>Ecdysozoa</taxon>
        <taxon>Nematoda</taxon>
        <taxon>Enoplea</taxon>
        <taxon>Dorylaimia</taxon>
        <taxon>Dioctophymatida</taxon>
        <taxon>Dioctophymatoidea</taxon>
        <taxon>Soboliphymatidae</taxon>
        <taxon>Soboliphyme</taxon>
    </lineage>
</organism>
<gene>
    <name evidence="1" type="ORF">SBAD_LOCUS843</name>
</gene>